<dbReference type="PRINTS" id="PR00111">
    <property type="entry name" value="ABHYDROLASE"/>
</dbReference>
<protein>
    <submittedName>
        <fullName evidence="3">Alpha/beta hydrolase</fullName>
    </submittedName>
</protein>
<reference evidence="3" key="1">
    <citation type="submission" date="2022-06" db="EMBL/GenBank/DDBJ databases">
        <title>Aquibacillus sp. a new bacterium isolated from soil saline samples.</title>
        <authorList>
            <person name="Galisteo C."/>
            <person name="De La Haba R."/>
            <person name="Sanchez-Porro C."/>
            <person name="Ventosa A."/>
        </authorList>
    </citation>
    <scope>NUCLEOTIDE SEQUENCE</scope>
    <source>
        <strain evidence="3">3ASR75-11</strain>
    </source>
</reference>
<dbReference type="InterPro" id="IPR000073">
    <property type="entry name" value="AB_hydrolase_1"/>
</dbReference>
<feature type="transmembrane region" description="Helical" evidence="1">
    <location>
        <begin position="99"/>
        <end position="118"/>
    </location>
</feature>
<dbReference type="GO" id="GO:0047372">
    <property type="term" value="F:monoacylglycerol lipase activity"/>
    <property type="evidence" value="ECO:0007669"/>
    <property type="project" value="TreeGrafter"/>
</dbReference>
<dbReference type="InterPro" id="IPR029058">
    <property type="entry name" value="AB_hydrolase_fold"/>
</dbReference>
<dbReference type="GO" id="GO:0016020">
    <property type="term" value="C:membrane"/>
    <property type="evidence" value="ECO:0007669"/>
    <property type="project" value="TreeGrafter"/>
</dbReference>
<feature type="domain" description="AB hydrolase-1" evidence="2">
    <location>
        <begin position="31"/>
        <end position="165"/>
    </location>
</feature>
<dbReference type="PANTHER" id="PTHR43798">
    <property type="entry name" value="MONOACYLGLYCEROL LIPASE"/>
    <property type="match status" value="1"/>
</dbReference>
<evidence type="ECO:0000256" key="1">
    <source>
        <dbReference type="SAM" id="Phobius"/>
    </source>
</evidence>
<dbReference type="SUPFAM" id="SSF53474">
    <property type="entry name" value="alpha/beta-Hydrolases"/>
    <property type="match status" value="1"/>
</dbReference>
<sequence>MNTKPKKQWFLFQNTNICYQVYELSPHKHKPTLIFIHGFLSSQYSFRKLVPLLNHYFDIITLDLPPFGDSDRAKKFRYSYENMSELIIHFMDIHTIKSCYLAGHSLGGQIALMCAYHYPDRINRLFLMAPSSYMKKASIGTYVFSWLPFFPFFLKRMFYRKGVYNILQQCISDTSLITKDMITTYAKPFLDKEMFICLTKMIRDREGDLDRTFLQSIQTKTDIFWGKEDEILPAPIGYRLVQDLPNATLHTYKYAGHLLPEEVPDRISDQIISVLSASNSSFR</sequence>
<feature type="transmembrane region" description="Helical" evidence="1">
    <location>
        <begin position="138"/>
        <end position="154"/>
    </location>
</feature>
<comment type="caution">
    <text evidence="3">The sequence shown here is derived from an EMBL/GenBank/DDBJ whole genome shotgun (WGS) entry which is preliminary data.</text>
</comment>
<accession>A0A9X4AKK0</accession>
<proteinExistence type="predicted"/>
<dbReference type="InterPro" id="IPR050266">
    <property type="entry name" value="AB_hydrolase_sf"/>
</dbReference>
<keyword evidence="1" id="KW-1133">Transmembrane helix</keyword>
<dbReference type="AlphaFoldDB" id="A0A9X4AKK0"/>
<keyword evidence="4" id="KW-1185">Reference proteome</keyword>
<dbReference type="Pfam" id="PF00561">
    <property type="entry name" value="Abhydrolase_1"/>
    <property type="match status" value="1"/>
</dbReference>
<dbReference type="PANTHER" id="PTHR43798:SF33">
    <property type="entry name" value="HYDROLASE, PUTATIVE (AFU_ORTHOLOGUE AFUA_2G14860)-RELATED"/>
    <property type="match status" value="1"/>
</dbReference>
<dbReference type="Proteomes" id="UP001145050">
    <property type="component" value="Unassembled WGS sequence"/>
</dbReference>
<keyword evidence="1" id="KW-0812">Transmembrane</keyword>
<dbReference type="PRINTS" id="PR00412">
    <property type="entry name" value="EPOXHYDRLASE"/>
</dbReference>
<gene>
    <name evidence="3" type="ORF">NC797_00170</name>
</gene>
<evidence type="ECO:0000313" key="4">
    <source>
        <dbReference type="Proteomes" id="UP001145050"/>
    </source>
</evidence>
<dbReference type="Gene3D" id="3.40.50.1820">
    <property type="entry name" value="alpha/beta hydrolase"/>
    <property type="match status" value="1"/>
</dbReference>
<dbReference type="InterPro" id="IPR000639">
    <property type="entry name" value="Epox_hydrolase-like"/>
</dbReference>
<dbReference type="RefSeq" id="WP_272434549.1">
    <property type="nucleotide sequence ID" value="NZ_JAMQKB010000001.1"/>
</dbReference>
<dbReference type="EMBL" id="JAMQKB010000001">
    <property type="protein sequence ID" value="MDC3422919.1"/>
    <property type="molecule type" value="Genomic_DNA"/>
</dbReference>
<organism evidence="3 4">
    <name type="scientific">Terrihalobacillus insolitus</name>
    <dbReference type="NCBI Taxonomy" id="2950438"/>
    <lineage>
        <taxon>Bacteria</taxon>
        <taxon>Bacillati</taxon>
        <taxon>Bacillota</taxon>
        <taxon>Bacilli</taxon>
        <taxon>Bacillales</taxon>
        <taxon>Bacillaceae</taxon>
        <taxon>Terrihalobacillus</taxon>
    </lineage>
</organism>
<keyword evidence="1" id="KW-0472">Membrane</keyword>
<evidence type="ECO:0000259" key="2">
    <source>
        <dbReference type="Pfam" id="PF00561"/>
    </source>
</evidence>
<dbReference type="GO" id="GO:0046464">
    <property type="term" value="P:acylglycerol catabolic process"/>
    <property type="evidence" value="ECO:0007669"/>
    <property type="project" value="TreeGrafter"/>
</dbReference>
<evidence type="ECO:0000313" key="3">
    <source>
        <dbReference type="EMBL" id="MDC3422919.1"/>
    </source>
</evidence>
<keyword evidence="3" id="KW-0378">Hydrolase</keyword>
<name>A0A9X4AKK0_9BACI</name>